<keyword evidence="2" id="KW-0812">Transmembrane</keyword>
<dbReference type="InterPro" id="IPR038765">
    <property type="entry name" value="Papain-like_cys_pep_sf"/>
</dbReference>
<dbReference type="InterPro" id="IPR025403">
    <property type="entry name" value="TgpA-like_C"/>
</dbReference>
<dbReference type="PANTHER" id="PTHR42736:SF1">
    <property type="entry name" value="PROTEIN-GLUTAMINE GAMMA-GLUTAMYLTRANSFERASE"/>
    <property type="match status" value="1"/>
</dbReference>
<feature type="transmembrane region" description="Helical" evidence="2">
    <location>
        <begin position="146"/>
        <end position="164"/>
    </location>
</feature>
<gene>
    <name evidence="4" type="ORF">ACFQJ4_04315</name>
</gene>
<evidence type="ECO:0000313" key="4">
    <source>
        <dbReference type="EMBL" id="MFC7234538.1"/>
    </source>
</evidence>
<accession>A0ABD5ZMR8</accession>
<evidence type="ECO:0000256" key="1">
    <source>
        <dbReference type="SAM" id="MobiDB-lite"/>
    </source>
</evidence>
<sequence length="734" mass="76813">MSTVTRRLPAVNVDTARVLATASVGVTMVAYLTVLRYIVTVAGEPPLFYGAVAASLAAAALLAALVRPRTAALVTAGLLAAGTYYYVVTLPPSFDLAEALGPMVADAWSMLSGLSILRIINAGTWALAITPAPTLFAAYLAFRRHYLAGAAVAGGTLGLFVLTGNADAATTLIGAVGVAGAAGFGDLAGGTTEVAVDEGRRDVLFGLGGIVAVASVVDVVPEELVGEGGGGFGGLGGGGTTEANLLGSADSVELAGSISLSPDVRFAVEADEPGYWRVGGFDRFTGDGWVRTGQARAYDGDRLATPPGPDRAVEQTYTMEGRMGNMPALWKPRSVERSDTGADVLPDGSLRPVRAFREDESYTVVSRVPTAVPTELRSAGTDYPEDVVDRYTALPGNLPDRVEARTSRITGNATNPYDTARVVEQWLSNNRGYSLDVDRPSGNVADAFLFEMEEGYCTYFATTMAVMLRTQGIPARFAVGYTAGERVAADRWVARGLNAHAWVEVFFPEQGWIRFDPTPAGPRVAAEQERIDDARSEGLDSVDTNETGPGEWTPTPEPGTDSDPNEITAVSPNSTPSLRQLAEGANETATVPGADGSGGGGTAGGGFELPEIPPREQLALGAVVALGAAAGARKSGLTGRAYRAFWLRYQPRSDPAADTRGAYERIEYVLSRQGRPRAEGETVRQYAEAVGDRRARRAARLYEQAVYGGGVSEAEADEAVSLADSVVSNRGGPA</sequence>
<organism evidence="4 5">
    <name type="scientific">Halosegnis marinus</name>
    <dbReference type="NCBI Taxonomy" id="3034023"/>
    <lineage>
        <taxon>Archaea</taxon>
        <taxon>Methanobacteriati</taxon>
        <taxon>Methanobacteriota</taxon>
        <taxon>Stenosarchaea group</taxon>
        <taxon>Halobacteria</taxon>
        <taxon>Halobacteriales</taxon>
        <taxon>Natronomonadaceae</taxon>
        <taxon>Halosegnis</taxon>
    </lineage>
</organism>
<dbReference type="InterPro" id="IPR052901">
    <property type="entry name" value="Bact_TGase-like"/>
</dbReference>
<dbReference type="InterPro" id="IPR002931">
    <property type="entry name" value="Transglutaminase-like"/>
</dbReference>
<feature type="transmembrane region" description="Helical" evidence="2">
    <location>
        <begin position="16"/>
        <end position="35"/>
    </location>
</feature>
<name>A0ABD5ZMR8_9EURY</name>
<keyword evidence="2" id="KW-0472">Membrane</keyword>
<evidence type="ECO:0000256" key="2">
    <source>
        <dbReference type="SAM" id="Phobius"/>
    </source>
</evidence>
<feature type="transmembrane region" description="Helical" evidence="2">
    <location>
        <begin position="47"/>
        <end position="66"/>
    </location>
</feature>
<dbReference type="Proteomes" id="UP001596398">
    <property type="component" value="Unassembled WGS sequence"/>
</dbReference>
<dbReference type="AlphaFoldDB" id="A0ABD5ZMR8"/>
<reference evidence="4 5" key="1">
    <citation type="journal article" date="2019" name="Int. J. Syst. Evol. Microbiol.">
        <title>The Global Catalogue of Microorganisms (GCM) 10K type strain sequencing project: providing services to taxonomists for standard genome sequencing and annotation.</title>
        <authorList>
            <consortium name="The Broad Institute Genomics Platform"/>
            <consortium name="The Broad Institute Genome Sequencing Center for Infectious Disease"/>
            <person name="Wu L."/>
            <person name="Ma J."/>
        </authorList>
    </citation>
    <scope>NUCLEOTIDE SEQUENCE [LARGE SCALE GENOMIC DNA]</scope>
    <source>
        <strain evidence="4 5">DT85</strain>
    </source>
</reference>
<dbReference type="EMBL" id="JBHTAP010000001">
    <property type="protein sequence ID" value="MFC7234538.1"/>
    <property type="molecule type" value="Genomic_DNA"/>
</dbReference>
<dbReference type="SMART" id="SM00460">
    <property type="entry name" value="TGc"/>
    <property type="match status" value="1"/>
</dbReference>
<protein>
    <submittedName>
        <fullName evidence="4">DUF3488 and DUF4129 domain-containing transglutaminase family protein</fullName>
    </submittedName>
</protein>
<dbReference type="PANTHER" id="PTHR42736">
    <property type="entry name" value="PROTEIN-GLUTAMINE GAMMA-GLUTAMYLTRANSFERASE"/>
    <property type="match status" value="1"/>
</dbReference>
<feature type="transmembrane region" description="Helical" evidence="2">
    <location>
        <begin position="73"/>
        <end position="94"/>
    </location>
</feature>
<dbReference type="RefSeq" id="WP_276235546.1">
    <property type="nucleotide sequence ID" value="NZ_CP119802.1"/>
</dbReference>
<feature type="compositionally biased region" description="Gly residues" evidence="1">
    <location>
        <begin position="595"/>
        <end position="604"/>
    </location>
</feature>
<feature type="region of interest" description="Disordered" evidence="1">
    <location>
        <begin position="518"/>
        <end position="604"/>
    </location>
</feature>
<keyword evidence="5" id="KW-1185">Reference proteome</keyword>
<feature type="transmembrane region" description="Helical" evidence="2">
    <location>
        <begin position="114"/>
        <end position="139"/>
    </location>
</feature>
<dbReference type="Gene3D" id="3.10.620.30">
    <property type="match status" value="1"/>
</dbReference>
<keyword evidence="2" id="KW-1133">Transmembrane helix</keyword>
<evidence type="ECO:0000259" key="3">
    <source>
        <dbReference type="SMART" id="SM00460"/>
    </source>
</evidence>
<comment type="caution">
    <text evidence="4">The sequence shown here is derived from an EMBL/GenBank/DDBJ whole genome shotgun (WGS) entry which is preliminary data.</text>
</comment>
<dbReference type="GeneID" id="79266206"/>
<dbReference type="Pfam" id="PF01841">
    <property type="entry name" value="Transglut_core"/>
    <property type="match status" value="1"/>
</dbReference>
<dbReference type="SUPFAM" id="SSF54001">
    <property type="entry name" value="Cysteine proteinases"/>
    <property type="match status" value="1"/>
</dbReference>
<feature type="domain" description="Transglutaminase-like" evidence="3">
    <location>
        <begin position="449"/>
        <end position="519"/>
    </location>
</feature>
<proteinExistence type="predicted"/>
<feature type="compositionally biased region" description="Basic and acidic residues" evidence="1">
    <location>
        <begin position="526"/>
        <end position="538"/>
    </location>
</feature>
<evidence type="ECO:0000313" key="5">
    <source>
        <dbReference type="Proteomes" id="UP001596398"/>
    </source>
</evidence>
<dbReference type="Pfam" id="PF13559">
    <property type="entry name" value="DUF4129"/>
    <property type="match status" value="1"/>
</dbReference>
<feature type="compositionally biased region" description="Polar residues" evidence="1">
    <location>
        <begin position="568"/>
        <end position="578"/>
    </location>
</feature>